<reference evidence="4 5" key="1">
    <citation type="journal article" date="2015" name="Sci. Rep.">
        <title>Genome of the facultative scuticociliatosis pathogen Pseudocohnilembus persalinus provides insight into its virulence through horizontal gene transfer.</title>
        <authorList>
            <person name="Xiong J."/>
            <person name="Wang G."/>
            <person name="Cheng J."/>
            <person name="Tian M."/>
            <person name="Pan X."/>
            <person name="Warren A."/>
            <person name="Jiang C."/>
            <person name="Yuan D."/>
            <person name="Miao W."/>
        </authorList>
    </citation>
    <scope>NUCLEOTIDE SEQUENCE [LARGE SCALE GENOMIC DNA]</scope>
    <source>
        <strain evidence="4">36N120E</strain>
    </source>
</reference>
<dbReference type="PANTHER" id="PTHR43404">
    <property type="entry name" value="LIPOPOLYSACCHARIDE CHOLINEPHOSPHOTRANSFERASE LICD"/>
    <property type="match status" value="1"/>
</dbReference>
<name>A0A0V0QUA6_PSEPJ</name>
<sequence>MGNIQDICCSERQDKVYYINEDQQQCQKPTNMFPKQQYQRQQLKEQQFYSEIYENTQIYQNIMPDGSQYNNSLVKKQQLQKQQSLFQNFNTQISTNNNSYQQYSNTQKKSPQQYNLSAQDSQNNNSPIETQNSQQSQIQNLQILSELQQPSKKQNIVKQIQQQEKDLETQDNNILINESTQNFQNKSEIFFIKNHNNKENIKISNQLSNNFDRKLEFKNSDIQDQEQFINEKNNKNCDNFSKIQKNQNQMWIDKKEGSSSEIFYSFSDDEQLMESLTQEDKCILIDQNKDKISSLNNSQIQSYCNKLNQSMSKSLFQSEIYYKNNHYNSQVIKKQNQQLSSQDLKQQIQNQQQEEQLFNTSEQNQNVSQLKQNQEQIEQEGFWMFEEESQLFQQSQNNHLFEENKLQLTDKKIVIQLYSLMRIVDQLFIKNNVPYWVCFGTALGCIRHKGIIPWDDDLDIGMKVDDEQNFLDNIVPQLQQNKLQISKVDFGYKIYNENSKLIKNTQEQYENYRYPFLDIFIYQKFGKKWMLKDKPTRQTCKHYDIYKDSQLNNLQRADFGNFQVNLAPNMDQYLQIAYGENWKTQAKTHFWNHTQLKVMTPQCFTLTSDLLDPAKPFE</sequence>
<dbReference type="InParanoid" id="A0A0V0QUA6"/>
<comment type="caution">
    <text evidence="4">The sequence shown here is derived from an EMBL/GenBank/DDBJ whole genome shotgun (WGS) entry which is preliminary data.</text>
</comment>
<gene>
    <name evidence="4" type="ORF">PPERSA_02331</name>
</gene>
<dbReference type="PANTHER" id="PTHR43404:SF2">
    <property type="entry name" value="LIPOPOLYSACCHARIDE CHOLINEPHOSPHOTRANSFERASE LICD"/>
    <property type="match status" value="1"/>
</dbReference>
<dbReference type="InterPro" id="IPR052942">
    <property type="entry name" value="LPS_cholinephosphotransferase"/>
</dbReference>
<evidence type="ECO:0000256" key="1">
    <source>
        <dbReference type="SAM" id="Coils"/>
    </source>
</evidence>
<dbReference type="OrthoDB" id="422434at2759"/>
<feature type="coiled-coil region" evidence="1">
    <location>
        <begin position="334"/>
        <end position="380"/>
    </location>
</feature>
<evidence type="ECO:0000313" key="4">
    <source>
        <dbReference type="EMBL" id="KRX05799.1"/>
    </source>
</evidence>
<dbReference type="EMBL" id="LDAU01000104">
    <property type="protein sequence ID" value="KRX05799.1"/>
    <property type="molecule type" value="Genomic_DNA"/>
</dbReference>
<feature type="domain" description="LicD/FKTN/FKRP nucleotidyltransferase" evidence="3">
    <location>
        <begin position="430"/>
        <end position="579"/>
    </location>
</feature>
<feature type="compositionally biased region" description="Low complexity" evidence="2">
    <location>
        <begin position="96"/>
        <end position="107"/>
    </location>
</feature>
<organism evidence="4 5">
    <name type="scientific">Pseudocohnilembus persalinus</name>
    <name type="common">Ciliate</name>
    <dbReference type="NCBI Taxonomy" id="266149"/>
    <lineage>
        <taxon>Eukaryota</taxon>
        <taxon>Sar</taxon>
        <taxon>Alveolata</taxon>
        <taxon>Ciliophora</taxon>
        <taxon>Intramacronucleata</taxon>
        <taxon>Oligohymenophorea</taxon>
        <taxon>Scuticociliatia</taxon>
        <taxon>Philasterida</taxon>
        <taxon>Pseudocohnilembidae</taxon>
        <taxon>Pseudocohnilembus</taxon>
    </lineage>
</organism>
<evidence type="ECO:0000259" key="3">
    <source>
        <dbReference type="Pfam" id="PF04991"/>
    </source>
</evidence>
<evidence type="ECO:0000256" key="2">
    <source>
        <dbReference type="SAM" id="MobiDB-lite"/>
    </source>
</evidence>
<dbReference type="AlphaFoldDB" id="A0A0V0QUA6"/>
<protein>
    <recommendedName>
        <fullName evidence="3">LicD/FKTN/FKRP nucleotidyltransferase domain-containing protein</fullName>
    </recommendedName>
</protein>
<evidence type="ECO:0000313" key="5">
    <source>
        <dbReference type="Proteomes" id="UP000054937"/>
    </source>
</evidence>
<accession>A0A0V0QUA6</accession>
<feature type="compositionally biased region" description="Polar residues" evidence="2">
    <location>
        <begin position="108"/>
        <end position="127"/>
    </location>
</feature>
<dbReference type="Pfam" id="PF04991">
    <property type="entry name" value="LicD"/>
    <property type="match status" value="1"/>
</dbReference>
<feature type="region of interest" description="Disordered" evidence="2">
    <location>
        <begin position="96"/>
        <end position="136"/>
    </location>
</feature>
<dbReference type="InterPro" id="IPR007074">
    <property type="entry name" value="LicD/FKTN/FKRP_NTP_transf"/>
</dbReference>
<dbReference type="Proteomes" id="UP000054937">
    <property type="component" value="Unassembled WGS sequence"/>
</dbReference>
<keyword evidence="1" id="KW-0175">Coiled coil</keyword>
<dbReference type="GO" id="GO:0009100">
    <property type="term" value="P:glycoprotein metabolic process"/>
    <property type="evidence" value="ECO:0007669"/>
    <property type="project" value="UniProtKB-ARBA"/>
</dbReference>
<proteinExistence type="predicted"/>
<keyword evidence="5" id="KW-1185">Reference proteome</keyword>